<dbReference type="CDD" id="cd00397">
    <property type="entry name" value="DNA_BRE_C"/>
    <property type="match status" value="1"/>
</dbReference>
<evidence type="ECO:0000259" key="12">
    <source>
        <dbReference type="PROSITE" id="PS51900"/>
    </source>
</evidence>
<dbReference type="Gene3D" id="1.10.150.130">
    <property type="match status" value="1"/>
</dbReference>
<dbReference type="EMBL" id="FOSR01000001">
    <property type="protein sequence ID" value="SFK29865.1"/>
    <property type="molecule type" value="Genomic_DNA"/>
</dbReference>
<protein>
    <submittedName>
        <fullName evidence="13">Site-specific recombinase XerD</fullName>
    </submittedName>
</protein>
<evidence type="ECO:0000256" key="6">
    <source>
        <dbReference type="ARBA" id="ARBA00023125"/>
    </source>
</evidence>
<evidence type="ECO:0000256" key="7">
    <source>
        <dbReference type="ARBA" id="ARBA00023172"/>
    </source>
</evidence>
<dbReference type="RefSeq" id="WP_092700962.1">
    <property type="nucleotide sequence ID" value="NZ_FOSR01000001.1"/>
</dbReference>
<keyword evidence="3" id="KW-0132">Cell division</keyword>
<dbReference type="PANTHER" id="PTHR30349:SF77">
    <property type="entry name" value="TYROSINE RECOMBINASE XERC"/>
    <property type="match status" value="1"/>
</dbReference>
<sequence length="387" mass="43307">MTEPLLSLMTWPHTLPPALSGGNGSNRAPASVARQIAANDDVAAIGLWLAEYHDSPHTFRSYRKEAERLLLWATQVRGKPVSSLTREDVIAYEAFLAQPPATWCDAGLARHGEHRRLFVGPLAERSRRQALGILAGLFNYLVRAGYLAGSPFVLQRRRARRGPRRTIERYLDRALWEEVLRVVDGWSQSTARERQRYERARWVLRFLYETALRAAEAAAADEGDFQSIRGRWWLHTVGKGGVEGTIPLGDGLMDDFARYRRFHGLPALPSGDGNTPVILGIAGRPSPLTPTAVYQIVKDAFRRVAETLQRQDEVKATRVRRASTHWLRHTAATHQAEDGTPIHHIQQNLRHSSIGTTSIYVHAEEDARHASTTKTRIGTSVPHGDVP</sequence>
<keyword evidence="7" id="KW-0233">DNA recombination</keyword>
<dbReference type="InterPro" id="IPR050090">
    <property type="entry name" value="Tyrosine_recombinase_XerCD"/>
</dbReference>
<dbReference type="GO" id="GO:0051301">
    <property type="term" value="P:cell division"/>
    <property type="evidence" value="ECO:0007669"/>
    <property type="project" value="UniProtKB-KW"/>
</dbReference>
<evidence type="ECO:0000256" key="4">
    <source>
        <dbReference type="ARBA" id="ARBA00022829"/>
    </source>
</evidence>
<dbReference type="GO" id="GO:0003677">
    <property type="term" value="F:DNA binding"/>
    <property type="evidence" value="ECO:0007669"/>
    <property type="project" value="UniProtKB-UniRule"/>
</dbReference>
<dbReference type="PANTHER" id="PTHR30349">
    <property type="entry name" value="PHAGE INTEGRASE-RELATED"/>
    <property type="match status" value="1"/>
</dbReference>
<evidence type="ECO:0000256" key="1">
    <source>
        <dbReference type="ARBA" id="ARBA00004496"/>
    </source>
</evidence>
<keyword evidence="6 9" id="KW-0238">DNA-binding</keyword>
<keyword evidence="14" id="KW-1185">Reference proteome</keyword>
<evidence type="ECO:0000256" key="8">
    <source>
        <dbReference type="ARBA" id="ARBA00023306"/>
    </source>
</evidence>
<organism evidence="13 14">
    <name type="scientific">Rhodanobacter glycinis</name>
    <dbReference type="NCBI Taxonomy" id="582702"/>
    <lineage>
        <taxon>Bacteria</taxon>
        <taxon>Pseudomonadati</taxon>
        <taxon>Pseudomonadota</taxon>
        <taxon>Gammaproteobacteria</taxon>
        <taxon>Lysobacterales</taxon>
        <taxon>Rhodanobacteraceae</taxon>
        <taxon>Rhodanobacter</taxon>
    </lineage>
</organism>
<dbReference type="InterPro" id="IPR044068">
    <property type="entry name" value="CB"/>
</dbReference>
<gene>
    <name evidence="13" type="ORF">SAMN05192579_101443</name>
</gene>
<dbReference type="Proteomes" id="UP000198725">
    <property type="component" value="Unassembled WGS sequence"/>
</dbReference>
<keyword evidence="2" id="KW-0963">Cytoplasm</keyword>
<dbReference type="GO" id="GO:0007059">
    <property type="term" value="P:chromosome segregation"/>
    <property type="evidence" value="ECO:0007669"/>
    <property type="project" value="UniProtKB-KW"/>
</dbReference>
<evidence type="ECO:0000256" key="3">
    <source>
        <dbReference type="ARBA" id="ARBA00022618"/>
    </source>
</evidence>
<evidence type="ECO:0000256" key="2">
    <source>
        <dbReference type="ARBA" id="ARBA00022490"/>
    </source>
</evidence>
<dbReference type="Pfam" id="PF00589">
    <property type="entry name" value="Phage_integrase"/>
    <property type="match status" value="1"/>
</dbReference>
<dbReference type="GO" id="GO:0006310">
    <property type="term" value="P:DNA recombination"/>
    <property type="evidence" value="ECO:0007669"/>
    <property type="project" value="UniProtKB-KW"/>
</dbReference>
<evidence type="ECO:0000256" key="9">
    <source>
        <dbReference type="PROSITE-ProRule" id="PRU01248"/>
    </source>
</evidence>
<proteinExistence type="predicted"/>
<dbReference type="GO" id="GO:0005737">
    <property type="term" value="C:cytoplasm"/>
    <property type="evidence" value="ECO:0007669"/>
    <property type="project" value="UniProtKB-SubCell"/>
</dbReference>
<dbReference type="PROSITE" id="PS51898">
    <property type="entry name" value="TYR_RECOMBINASE"/>
    <property type="match status" value="1"/>
</dbReference>
<dbReference type="InterPro" id="IPR011010">
    <property type="entry name" value="DNA_brk_join_enz"/>
</dbReference>
<reference evidence="14" key="1">
    <citation type="submission" date="2016-10" db="EMBL/GenBank/DDBJ databases">
        <authorList>
            <person name="Varghese N."/>
            <person name="Submissions S."/>
        </authorList>
    </citation>
    <scope>NUCLEOTIDE SEQUENCE [LARGE SCALE GENOMIC DNA]</scope>
    <source>
        <strain evidence="14">MO64</strain>
    </source>
</reference>
<dbReference type="GO" id="GO:0015074">
    <property type="term" value="P:DNA integration"/>
    <property type="evidence" value="ECO:0007669"/>
    <property type="project" value="UniProtKB-KW"/>
</dbReference>
<dbReference type="InterPro" id="IPR013762">
    <property type="entry name" value="Integrase-like_cat_sf"/>
</dbReference>
<keyword evidence="5" id="KW-0229">DNA integration</keyword>
<feature type="region of interest" description="Disordered" evidence="10">
    <location>
        <begin position="366"/>
        <end position="387"/>
    </location>
</feature>
<comment type="subcellular location">
    <subcellularLocation>
        <location evidence="1">Cytoplasm</location>
    </subcellularLocation>
</comment>
<keyword evidence="8" id="KW-0131">Cell cycle</keyword>
<name>A0A1I3YDH2_9GAMM</name>
<evidence type="ECO:0000313" key="13">
    <source>
        <dbReference type="EMBL" id="SFK29865.1"/>
    </source>
</evidence>
<evidence type="ECO:0000256" key="5">
    <source>
        <dbReference type="ARBA" id="ARBA00022908"/>
    </source>
</evidence>
<feature type="domain" description="Core-binding (CB)" evidence="12">
    <location>
        <begin position="43"/>
        <end position="142"/>
    </location>
</feature>
<dbReference type="InterPro" id="IPR010998">
    <property type="entry name" value="Integrase_recombinase_N"/>
</dbReference>
<dbReference type="InterPro" id="IPR002104">
    <property type="entry name" value="Integrase_catalytic"/>
</dbReference>
<dbReference type="Gene3D" id="1.10.443.10">
    <property type="entry name" value="Intergrase catalytic core"/>
    <property type="match status" value="1"/>
</dbReference>
<evidence type="ECO:0000259" key="11">
    <source>
        <dbReference type="PROSITE" id="PS51898"/>
    </source>
</evidence>
<dbReference type="SUPFAM" id="SSF56349">
    <property type="entry name" value="DNA breaking-rejoining enzymes"/>
    <property type="match status" value="1"/>
</dbReference>
<dbReference type="PROSITE" id="PS51900">
    <property type="entry name" value="CB"/>
    <property type="match status" value="1"/>
</dbReference>
<accession>A0A1I3YDH2</accession>
<feature type="domain" description="Tyr recombinase" evidence="11">
    <location>
        <begin position="166"/>
        <end position="374"/>
    </location>
</feature>
<keyword evidence="4" id="KW-0159">Chromosome partition</keyword>
<evidence type="ECO:0000256" key="10">
    <source>
        <dbReference type="SAM" id="MobiDB-lite"/>
    </source>
</evidence>
<evidence type="ECO:0000313" key="14">
    <source>
        <dbReference type="Proteomes" id="UP000198725"/>
    </source>
</evidence>
<dbReference type="AlphaFoldDB" id="A0A1I3YDH2"/>